<dbReference type="InterPro" id="IPR026847">
    <property type="entry name" value="VPS13"/>
</dbReference>
<dbReference type="InterPro" id="IPR009543">
    <property type="entry name" value="VPS13_VAB"/>
</dbReference>
<organism evidence="2 3">
    <name type="scientific">Trifolium pratense</name>
    <name type="common">Red clover</name>
    <dbReference type="NCBI Taxonomy" id="57577"/>
    <lineage>
        <taxon>Eukaryota</taxon>
        <taxon>Viridiplantae</taxon>
        <taxon>Streptophyta</taxon>
        <taxon>Embryophyta</taxon>
        <taxon>Tracheophyta</taxon>
        <taxon>Spermatophyta</taxon>
        <taxon>Magnoliopsida</taxon>
        <taxon>eudicotyledons</taxon>
        <taxon>Gunneridae</taxon>
        <taxon>Pentapetalae</taxon>
        <taxon>rosids</taxon>
        <taxon>fabids</taxon>
        <taxon>Fabales</taxon>
        <taxon>Fabaceae</taxon>
        <taxon>Papilionoideae</taxon>
        <taxon>50 kb inversion clade</taxon>
        <taxon>NPAAA clade</taxon>
        <taxon>Hologalegina</taxon>
        <taxon>IRL clade</taxon>
        <taxon>Trifolieae</taxon>
        <taxon>Trifolium</taxon>
    </lineage>
</organism>
<dbReference type="GO" id="GO:0045053">
    <property type="term" value="P:protein retention in Golgi apparatus"/>
    <property type="evidence" value="ECO:0007669"/>
    <property type="project" value="TreeGrafter"/>
</dbReference>
<comment type="caution">
    <text evidence="2">The sequence shown here is derived from an EMBL/GenBank/DDBJ whole genome shotgun (WGS) entry which is preliminary data.</text>
</comment>
<sequence length="1331" mass="149544">MGQGRLQVCIQVSLFLAKDQAHTSFEIKKNLVLNIFYGNCYISVGSLAFVFTTSDTGDDGNFLFAFRPNMTEEFGNYETSLSLEWSDYIKGGKAVRLSGIFEKLNYRVRKALFVKSVKCSFSTVHCKLKSEGLCVADMHFLIQTIARDVPVAQPEKYATLLKNESSKVSLLEQKEIYLLPTVRMTNLLHSDIDVLLSETDKLNLVEYEKIGKQATISCGSTADFYANPAVIYFTVTLTSSNLSSKPVNSRDCVKKLLKQNTEAQHLDINLDFDGGKLFATLRLYRGNRGMLEVVVFTSYSLKNEADFPIYVLATKRWPLSRIELENLKSNIPSELGLCLLPKSTRSWFLKSERVQLKLLEDHTSEALLDLGSLSGLTEISFKKEEASGIKSVTKLGVSIGPSLGEIVVPSQTVTLVPRYVICNESDQCITVRQYDIQDDVAGVISIDSKQRTSMPLKEGFSKIREFSVFERLIRKHRIDSDNSLLYIQIQTNEPGLGWSGPVCLASLGHFFLKFRKEATASDNKMTQFAAVHVVEEGSTFVLSFYKPPNLSLPYRIQNCLQSVSITYYQKGSLEPEVLGPAGCADYVWDDLTLPRRLVVRINDSLQLREIKLDKVRAWTPFYKLGQQRVLATRLISDKRSRDRKASFSEPDGFEMTKVGYEIYAEGPTRVLRICEITDSFKRDTVLDLRAKIQLRVSQLAVHILEHVTQEDENERKDFTPIVVVKLGNLHLITVSDNKQKYNQFSIQYINLELKRNGAPFASMLRRHQSDFNDPNDSVLKVVFVILASSSNVKQFRYSSIFLQPIDLNLDEETLMKLASFWRTSLSDSESQRIYFDHFEIHPIKIIANFIPGESQSTYSSAQEALRSLIHSVVKVPSIKNMVVELNGVLITHALITIRELFIKCAQHYSWYAMRAIYIAKGSPLLPPDFVSIFDDLASSSLDVFFDPSHGLANLPGLTLGTFKLISKCIKGEGVSGTKRYFGDLGKTLKSAGSNIAFAAVAEISDSILRGAEANGFDGLVIGFHQGILKLAMEPSVLGTALMEGGPDRKILLDRSPGVDEKGCSYMSHCSSRRISTRAGRGSDRDWVMAEHGCGTFSPFAEANCSGRQLSLYIEGYIQAMLDTVYRQEYLRVRVIDNQNTSTFFGMKVQAQYQHMCMVILKNLPPNHSLINDITDRVKEFLVSKALLKGDPSTISHPLRRLRGETEWRIGPTLLTLCEHLFVSFAIRILRKQANKFVLSIKPPEKQSEVGSHADEPANSISQKLQKKAQLERVATVTICSWRRRCEFVVGAVGSDEWRKRQIEVGAEVAVEMVIWVGGWTVFGADLVYRGV</sequence>
<proteinExistence type="predicted"/>
<evidence type="ECO:0000259" key="1">
    <source>
        <dbReference type="Pfam" id="PF25036"/>
    </source>
</evidence>
<dbReference type="GO" id="GO:0006623">
    <property type="term" value="P:protein targeting to vacuole"/>
    <property type="evidence" value="ECO:0007669"/>
    <property type="project" value="TreeGrafter"/>
</dbReference>
<evidence type="ECO:0000313" key="2">
    <source>
        <dbReference type="EMBL" id="PNY03612.1"/>
    </source>
</evidence>
<dbReference type="EMBL" id="ASHM01000005">
    <property type="protein sequence ID" value="PNY03612.1"/>
    <property type="molecule type" value="Genomic_DNA"/>
</dbReference>
<dbReference type="Pfam" id="PF25036">
    <property type="entry name" value="VPS13_VAB"/>
    <property type="match status" value="1"/>
</dbReference>
<gene>
    <name evidence="2" type="ORF">L195_g000019</name>
</gene>
<evidence type="ECO:0000313" key="3">
    <source>
        <dbReference type="Proteomes" id="UP000236291"/>
    </source>
</evidence>
<name>A0A2K3NKN7_TRIPR</name>
<feature type="domain" description="Vacuolar protein sorting-associated protein 13 VPS13 adaptor binding" evidence="1">
    <location>
        <begin position="173"/>
        <end position="575"/>
    </location>
</feature>
<dbReference type="PANTHER" id="PTHR16166:SF130">
    <property type="entry name" value="PROTEIN SORTING-ASSOCIATED PROTEIN, PUTATIVE (DUF1162)-RELATED"/>
    <property type="match status" value="1"/>
</dbReference>
<reference evidence="2 3" key="1">
    <citation type="journal article" date="2014" name="Am. J. Bot.">
        <title>Genome assembly and annotation for red clover (Trifolium pratense; Fabaceae).</title>
        <authorList>
            <person name="Istvanek J."/>
            <person name="Jaros M."/>
            <person name="Krenek A."/>
            <person name="Repkova J."/>
        </authorList>
    </citation>
    <scope>NUCLEOTIDE SEQUENCE [LARGE SCALE GENOMIC DNA]</scope>
    <source>
        <strain evidence="3">cv. Tatra</strain>
        <tissue evidence="2">Young leaves</tissue>
    </source>
</reference>
<dbReference type="PANTHER" id="PTHR16166">
    <property type="entry name" value="VACUOLAR PROTEIN SORTING-ASSOCIATED PROTEIN VPS13"/>
    <property type="match status" value="1"/>
</dbReference>
<reference evidence="2 3" key="2">
    <citation type="journal article" date="2017" name="Front. Plant Sci.">
        <title>Gene Classification and Mining of Molecular Markers Useful in Red Clover (Trifolium pratense) Breeding.</title>
        <authorList>
            <person name="Istvanek J."/>
            <person name="Dluhosova J."/>
            <person name="Dluhos P."/>
            <person name="Patkova L."/>
            <person name="Nedelnik J."/>
            <person name="Repkova J."/>
        </authorList>
    </citation>
    <scope>NUCLEOTIDE SEQUENCE [LARGE SCALE GENOMIC DNA]</scope>
    <source>
        <strain evidence="3">cv. Tatra</strain>
        <tissue evidence="2">Young leaves</tissue>
    </source>
</reference>
<dbReference type="STRING" id="57577.A0A2K3NKN7"/>
<protein>
    <recommendedName>
        <fullName evidence="1">Vacuolar protein sorting-associated protein 13 VPS13 adaptor binding domain-containing protein</fullName>
    </recommendedName>
</protein>
<accession>A0A2K3NKN7</accession>
<dbReference type="Proteomes" id="UP000236291">
    <property type="component" value="Unassembled WGS sequence"/>
</dbReference>